<gene>
    <name evidence="2" type="ORF">CTEN210_16892</name>
</gene>
<protein>
    <submittedName>
        <fullName evidence="2">Uncharacterized protein</fullName>
    </submittedName>
</protein>
<sequence>MHRVVSLCVLLVLVAKGEKLEEKKLRAISSTRRKVLSPDVDYSYNQLGDDLDGEDIGEKFASSMAISGDGNRLAIGAEAKQGKGGFYIFDWENDVWTLQSKQVLGGPNSMFGNSIAMSDDGNTLVVGSPNDFGGGGSIQIFAFDPASKDWISSAKFIGEGVDSAGTAVTISGDAKTVAYSLPSLNNFGGVKTLVMNGSWVESGTINSDAYTFFGGSLALTFDGQRLAVGERLRSQSTGGVKVYDYNSDQSEWIQNGQTLIGNIAGGRFGSDIDISGDGSRLVVAAMTANTQKGQIRVFDEDASLALGWSETFFVDGEAAHDRFGAGARISNDGSIIVIGAPESDDIGTNGGEVEVYQYDANASGNNKFKQVGIDIGGECSNDEFGSAVVVNGDGTRIVAASKKSAAEAGMVRAFEAVLKGTGTVVKNRCPTASPMPSHSPTISMAPSITPTESGANSKYVSIVSISCSLMLPIFMILF</sequence>
<dbReference type="PANTHER" id="PTHR36220:SF1">
    <property type="entry name" value="GAMMA TUBULIN COMPLEX COMPONENT C-TERMINAL DOMAIN-CONTAINING PROTEIN"/>
    <property type="match status" value="1"/>
</dbReference>
<evidence type="ECO:0000313" key="2">
    <source>
        <dbReference type="EMBL" id="GFH60416.1"/>
    </source>
</evidence>
<keyword evidence="1" id="KW-0732">Signal</keyword>
<dbReference type="Proteomes" id="UP001054902">
    <property type="component" value="Unassembled WGS sequence"/>
</dbReference>
<feature type="chain" id="PRO_5042076957" evidence="1">
    <location>
        <begin position="18"/>
        <end position="478"/>
    </location>
</feature>
<dbReference type="EMBL" id="BLLK01000069">
    <property type="protein sequence ID" value="GFH60416.1"/>
    <property type="molecule type" value="Genomic_DNA"/>
</dbReference>
<dbReference type="SUPFAM" id="SSF82171">
    <property type="entry name" value="DPP6 N-terminal domain-like"/>
    <property type="match status" value="1"/>
</dbReference>
<evidence type="ECO:0000313" key="3">
    <source>
        <dbReference type="Proteomes" id="UP001054902"/>
    </source>
</evidence>
<comment type="caution">
    <text evidence="2">The sequence shown here is derived from an EMBL/GenBank/DDBJ whole genome shotgun (WGS) entry which is preliminary data.</text>
</comment>
<dbReference type="PANTHER" id="PTHR36220">
    <property type="entry name" value="UNNAMED PRODUCT"/>
    <property type="match status" value="1"/>
</dbReference>
<keyword evidence="3" id="KW-1185">Reference proteome</keyword>
<dbReference type="InterPro" id="IPR013519">
    <property type="entry name" value="Int_alpha_beta-p"/>
</dbReference>
<dbReference type="Gene3D" id="2.130.10.130">
    <property type="entry name" value="Integrin alpha, N-terminal"/>
    <property type="match status" value="2"/>
</dbReference>
<organism evidence="2 3">
    <name type="scientific">Chaetoceros tenuissimus</name>
    <dbReference type="NCBI Taxonomy" id="426638"/>
    <lineage>
        <taxon>Eukaryota</taxon>
        <taxon>Sar</taxon>
        <taxon>Stramenopiles</taxon>
        <taxon>Ochrophyta</taxon>
        <taxon>Bacillariophyta</taxon>
        <taxon>Coscinodiscophyceae</taxon>
        <taxon>Chaetocerotophycidae</taxon>
        <taxon>Chaetocerotales</taxon>
        <taxon>Chaetocerotaceae</taxon>
        <taxon>Chaetoceros</taxon>
    </lineage>
</organism>
<dbReference type="AlphaFoldDB" id="A0AAD3D9L4"/>
<dbReference type="InterPro" id="IPR028994">
    <property type="entry name" value="Integrin_alpha_N"/>
</dbReference>
<evidence type="ECO:0000256" key="1">
    <source>
        <dbReference type="SAM" id="SignalP"/>
    </source>
</evidence>
<reference evidence="2 3" key="1">
    <citation type="journal article" date="2021" name="Sci. Rep.">
        <title>The genome of the diatom Chaetoceros tenuissimus carries an ancient integrated fragment of an extant virus.</title>
        <authorList>
            <person name="Hongo Y."/>
            <person name="Kimura K."/>
            <person name="Takaki Y."/>
            <person name="Yoshida Y."/>
            <person name="Baba S."/>
            <person name="Kobayashi G."/>
            <person name="Nagasaki K."/>
            <person name="Hano T."/>
            <person name="Tomaru Y."/>
        </authorList>
    </citation>
    <scope>NUCLEOTIDE SEQUENCE [LARGE SCALE GENOMIC DNA]</scope>
    <source>
        <strain evidence="2 3">NIES-3715</strain>
    </source>
</reference>
<proteinExistence type="predicted"/>
<name>A0AAD3D9L4_9STRA</name>
<feature type="signal peptide" evidence="1">
    <location>
        <begin position="1"/>
        <end position="17"/>
    </location>
</feature>
<dbReference type="SMART" id="SM00191">
    <property type="entry name" value="Int_alpha"/>
    <property type="match status" value="4"/>
</dbReference>
<accession>A0AAD3D9L4</accession>